<feature type="signal peptide" evidence="5">
    <location>
        <begin position="1"/>
        <end position="26"/>
    </location>
</feature>
<dbReference type="InterPro" id="IPR005565">
    <property type="entry name" value="Hemolysn_activator_HlyB_C"/>
</dbReference>
<dbReference type="Gene3D" id="3.10.20.310">
    <property type="entry name" value="membrane protein fhac"/>
    <property type="match status" value="1"/>
</dbReference>
<evidence type="ECO:0000313" key="8">
    <source>
        <dbReference type="EMBL" id="MBE8614370.1"/>
    </source>
</evidence>
<keyword evidence="1" id="KW-0472">Membrane</keyword>
<organism evidence="8 9">
    <name type="scientific">Morganella morganii</name>
    <name type="common">Proteus morganii</name>
    <dbReference type="NCBI Taxonomy" id="582"/>
    <lineage>
        <taxon>Bacteria</taxon>
        <taxon>Pseudomonadati</taxon>
        <taxon>Pseudomonadota</taxon>
        <taxon>Gammaproteobacteria</taxon>
        <taxon>Enterobacterales</taxon>
        <taxon>Morganellaceae</taxon>
        <taxon>Morganella</taxon>
    </lineage>
</organism>
<comment type="caution">
    <text evidence="8">The sequence shown here is derived from an EMBL/GenBank/DDBJ whole genome shotgun (WGS) entry which is preliminary data.</text>
</comment>
<dbReference type="PANTHER" id="PTHR34597">
    <property type="entry name" value="SLR1661 PROTEIN"/>
    <property type="match status" value="1"/>
</dbReference>
<evidence type="ECO:0000259" key="6">
    <source>
        <dbReference type="Pfam" id="PF03865"/>
    </source>
</evidence>
<feature type="domain" description="Haemolysin activator HlyB C-terminal" evidence="6">
    <location>
        <begin position="224"/>
        <end position="346"/>
    </location>
</feature>
<dbReference type="EMBL" id="PKLF01000024">
    <property type="protein sequence ID" value="MBE8614370.1"/>
    <property type="molecule type" value="Genomic_DNA"/>
</dbReference>
<keyword evidence="1" id="KW-1134">Transmembrane beta strand</keyword>
<evidence type="ECO:0000256" key="2">
    <source>
        <dbReference type="ARBA" id="ARBA00022692"/>
    </source>
</evidence>
<dbReference type="Pfam" id="PF03865">
    <property type="entry name" value="ShlB"/>
    <property type="match status" value="2"/>
</dbReference>
<name>A0A8I0PZ54_MORMO</name>
<dbReference type="GO" id="GO:0046819">
    <property type="term" value="P:protein secretion by the type V secretion system"/>
    <property type="evidence" value="ECO:0007669"/>
    <property type="project" value="TreeGrafter"/>
</dbReference>
<reference evidence="8" key="1">
    <citation type="submission" date="2017-12" db="EMBL/GenBank/DDBJ databases">
        <title>Genome sequencing and analysis.</title>
        <authorList>
            <person name="Huang Y.-T."/>
        </authorList>
    </citation>
    <scope>NUCLEOTIDE SEQUENCE</scope>
    <source>
        <strain evidence="8">VGH116</strain>
    </source>
</reference>
<evidence type="ECO:0000256" key="4">
    <source>
        <dbReference type="SAM" id="MobiDB-lite"/>
    </source>
</evidence>
<feature type="domain" description="Polypeptide-transport-associated ShlB-type" evidence="7">
    <location>
        <begin position="90"/>
        <end position="156"/>
    </location>
</feature>
<dbReference type="Gene3D" id="2.40.160.50">
    <property type="entry name" value="membrane protein fhac: a member of the omp85/tpsb transporter family"/>
    <property type="match status" value="1"/>
</dbReference>
<gene>
    <name evidence="8" type="ORF">CYG68_18540</name>
</gene>
<evidence type="ECO:0000256" key="3">
    <source>
        <dbReference type="ARBA" id="ARBA00023237"/>
    </source>
</evidence>
<dbReference type="GO" id="GO:0098046">
    <property type="term" value="C:type V protein secretion system complex"/>
    <property type="evidence" value="ECO:0007669"/>
    <property type="project" value="TreeGrafter"/>
</dbReference>
<feature type="chain" id="PRO_5034526261" evidence="5">
    <location>
        <begin position="27"/>
        <end position="590"/>
    </location>
</feature>
<dbReference type="InterPro" id="IPR051544">
    <property type="entry name" value="TPS_OM_transporter"/>
</dbReference>
<keyword evidence="2" id="KW-0812">Transmembrane</keyword>
<feature type="region of interest" description="Disordered" evidence="4">
    <location>
        <begin position="41"/>
        <end position="69"/>
    </location>
</feature>
<feature type="domain" description="Haemolysin activator HlyB C-terminal" evidence="6">
    <location>
        <begin position="424"/>
        <end position="527"/>
    </location>
</feature>
<evidence type="ECO:0000256" key="1">
    <source>
        <dbReference type="ARBA" id="ARBA00022452"/>
    </source>
</evidence>
<sequence>MTGGYVISQLSCLLLFSALFPGNVLAASAGELGNQLRQMQPQTIPAPAPPDVSLSAGTQGDAKAPADDGTRVTLSRVIFDGAPFFPGKTGKPVLTPLRLQKIAEPWLNKPLSFADLQALTDAVTSEYRQRGVLLARAVLPPQTVKSGTLTIKVLPGRYDTARISNSSSLRNTAVERILSATAPVGQVVLKNDLERTALLLSEIPGVTSRVSLTSGNKAGTTAPDITVEQGKRLSGYLGLDNQGDPATGRSRVLGGAVINNLTGLGDQLRFDALGGYEQSNLFTGSLDYSLPAGGRGTRLGGSYSHLNYRYDFMRKAYRGYSDNLQLYVTHPWVRTSQARVDVRLDVGRQYLTDKYPFALQGGESAKGYKIVTQGNLGVTGSAALIPESISGFGLQGTFGKTDYRNEVARQIAFSREADSIGAFFRMNWQLSHDQQIWGPLSVYARLNGQQSNHNLDSSQKFLLGGPATVRAYDIGQGAVDKGTIGTLELRGRWLLSPVWRLPGTQPDLTVAAFYDQGWGEQYKSNNNATGPGKLTEHNRVNLSGAGLYATLADRNNYALTITWAQRTGEKDPVSGRSDRDQFWISAVKMF</sequence>
<dbReference type="InterPro" id="IPR013686">
    <property type="entry name" value="Polypept-transport_assoc_ShlB"/>
</dbReference>
<dbReference type="PANTHER" id="PTHR34597:SF1">
    <property type="entry name" value="HEME_HEMOPEXIN TRANSPORTER PROTEIN HUXB"/>
    <property type="match status" value="1"/>
</dbReference>
<dbReference type="AlphaFoldDB" id="A0A8I0PZ54"/>
<keyword evidence="3" id="KW-0998">Cell outer membrane</keyword>
<evidence type="ECO:0000259" key="7">
    <source>
        <dbReference type="Pfam" id="PF08479"/>
    </source>
</evidence>
<keyword evidence="5" id="KW-0732">Signal</keyword>
<dbReference type="Pfam" id="PF08479">
    <property type="entry name" value="POTRA_2"/>
    <property type="match status" value="1"/>
</dbReference>
<protein>
    <submittedName>
        <fullName evidence="8">ShlB/FhaC/HecB family hemolysin secretion/activation protein</fullName>
    </submittedName>
</protein>
<accession>A0A8I0PZ54</accession>
<evidence type="ECO:0000256" key="5">
    <source>
        <dbReference type="SAM" id="SignalP"/>
    </source>
</evidence>
<dbReference type="GO" id="GO:0008320">
    <property type="term" value="F:protein transmembrane transporter activity"/>
    <property type="evidence" value="ECO:0007669"/>
    <property type="project" value="TreeGrafter"/>
</dbReference>
<proteinExistence type="predicted"/>
<evidence type="ECO:0000313" key="9">
    <source>
        <dbReference type="Proteomes" id="UP000650477"/>
    </source>
</evidence>
<dbReference type="Proteomes" id="UP000650477">
    <property type="component" value="Unassembled WGS sequence"/>
</dbReference>